<organism evidence="2 3">
    <name type="scientific">Angomonas deanei</name>
    <dbReference type="NCBI Taxonomy" id="59799"/>
    <lineage>
        <taxon>Eukaryota</taxon>
        <taxon>Discoba</taxon>
        <taxon>Euglenozoa</taxon>
        <taxon>Kinetoplastea</taxon>
        <taxon>Metakinetoplastina</taxon>
        <taxon>Trypanosomatida</taxon>
        <taxon>Trypanosomatidae</taxon>
        <taxon>Strigomonadinae</taxon>
        <taxon>Angomonas</taxon>
    </lineage>
</organism>
<keyword evidence="3" id="KW-1185">Reference proteome</keyword>
<evidence type="ECO:0000313" key="3">
    <source>
        <dbReference type="Proteomes" id="UP000515908"/>
    </source>
</evidence>
<dbReference type="EMBL" id="LR877150">
    <property type="protein sequence ID" value="CAD2216020.1"/>
    <property type="molecule type" value="Genomic_DNA"/>
</dbReference>
<gene>
    <name evidence="2" type="ORF">ADEAN_000347800</name>
</gene>
<dbReference type="Gene3D" id="3.40.50.300">
    <property type="entry name" value="P-loop containing nucleotide triphosphate hydrolases"/>
    <property type="match status" value="1"/>
</dbReference>
<name>A0A7G2C848_9TRYP</name>
<reference evidence="2 3" key="1">
    <citation type="submission" date="2020-08" db="EMBL/GenBank/DDBJ databases">
        <authorList>
            <person name="Newling K."/>
            <person name="Davey J."/>
            <person name="Forrester S."/>
        </authorList>
    </citation>
    <scope>NUCLEOTIDE SEQUENCE [LARGE SCALE GENOMIC DNA]</scope>
    <source>
        <strain evidence="3">Crithidia deanei Carvalho (ATCC PRA-265)</strain>
    </source>
</reference>
<dbReference type="OrthoDB" id="275177at2759"/>
<dbReference type="Proteomes" id="UP000515908">
    <property type="component" value="Chromosome 06"/>
</dbReference>
<feature type="coiled-coil region" evidence="1">
    <location>
        <begin position="217"/>
        <end position="244"/>
    </location>
</feature>
<keyword evidence="1" id="KW-0175">Coiled coil</keyword>
<sequence length="246" mass="28196">MADDEQEKIKLLFLGPVKCGKSTLASFLSGTRDTATSKYYPTEPLRILETELELDATKLKLNEDNQNNKHKRLVFAGGDARKRKVIVQLWDVSGNVKHQQGWPAIADHADGIIYVFNHSQTRANVNANSQKELSLWYKHFALNQNEVDENGNFEKRVLERHSLIFAHQSAPADLDDDEDERPPLPTMPKELEKVKVIKTSLDYESDNFKEVFDHLVERIVLDKMEEEEDALIKLERERNAGKATIL</sequence>
<evidence type="ECO:0000256" key="1">
    <source>
        <dbReference type="SAM" id="Coils"/>
    </source>
</evidence>
<accession>A0A7G2C848</accession>
<dbReference type="VEuPathDB" id="TriTrypDB:ADEAN_000347800"/>
<protein>
    <submittedName>
        <fullName evidence="2">Uncharacterized protein</fullName>
    </submittedName>
</protein>
<dbReference type="InterPro" id="IPR027417">
    <property type="entry name" value="P-loop_NTPase"/>
</dbReference>
<dbReference type="SUPFAM" id="SSF52540">
    <property type="entry name" value="P-loop containing nucleoside triphosphate hydrolases"/>
    <property type="match status" value="1"/>
</dbReference>
<evidence type="ECO:0000313" key="2">
    <source>
        <dbReference type="EMBL" id="CAD2216020.1"/>
    </source>
</evidence>
<dbReference type="AlphaFoldDB" id="A0A7G2C848"/>
<proteinExistence type="predicted"/>